<dbReference type="GO" id="GO:0032259">
    <property type="term" value="P:methylation"/>
    <property type="evidence" value="ECO:0007669"/>
    <property type="project" value="UniProtKB-KW"/>
</dbReference>
<dbReference type="Gene3D" id="3.40.50.150">
    <property type="entry name" value="Vaccinia Virus protein VP39"/>
    <property type="match status" value="1"/>
</dbReference>
<reference evidence="1" key="1">
    <citation type="submission" date="2020-08" db="EMBL/GenBank/DDBJ databases">
        <title>Ramlibacter sp. GTP1 16S ribosomal RNA gene genome sequencing and assembly.</title>
        <authorList>
            <person name="Kang M."/>
        </authorList>
    </citation>
    <scope>NUCLEOTIDE SEQUENCE</scope>
    <source>
        <strain evidence="1">GTP1</strain>
    </source>
</reference>
<dbReference type="Proteomes" id="UP000596827">
    <property type="component" value="Unassembled WGS sequence"/>
</dbReference>
<accession>A0A923M5Y5</accession>
<dbReference type="RefSeq" id="WP_187079830.1">
    <property type="nucleotide sequence ID" value="NZ_JACORU010000001.1"/>
</dbReference>
<dbReference type="SUPFAM" id="SSF53335">
    <property type="entry name" value="S-adenosyl-L-methionine-dependent methyltransferases"/>
    <property type="match status" value="1"/>
</dbReference>
<keyword evidence="1" id="KW-0489">Methyltransferase</keyword>
<gene>
    <name evidence="1" type="ORF">H8R02_02855</name>
</gene>
<dbReference type="AlphaFoldDB" id="A0A923M5Y5"/>
<sequence length="209" mass="22991">MSDAIAALHGRIARYYGAKLARHGPTPRGVDWPSAGTQALRLEQLLRLCDFASPFTLNDLGCGYGALLGLLRRTGRARGVDYLGTDVSPAMVAQARALWRGTARFEVGGAPSRVADYSVASGIFNVRIDEPRRLWEDFVAETLVQLAFASRRGFAVNFLKPLPRGTDDVPELYRPPPRRWAAFCEDELGLSVETVAGYGLREVTLFARH</sequence>
<keyword evidence="2" id="KW-1185">Reference proteome</keyword>
<name>A0A923M5Y5_9BURK</name>
<protein>
    <submittedName>
        <fullName evidence="1">SAM-dependent methyltransferase</fullName>
    </submittedName>
</protein>
<dbReference type="GO" id="GO:0008168">
    <property type="term" value="F:methyltransferase activity"/>
    <property type="evidence" value="ECO:0007669"/>
    <property type="project" value="UniProtKB-KW"/>
</dbReference>
<organism evidence="1 2">
    <name type="scientific">Ramlibacter albus</name>
    <dbReference type="NCBI Taxonomy" id="2079448"/>
    <lineage>
        <taxon>Bacteria</taxon>
        <taxon>Pseudomonadati</taxon>
        <taxon>Pseudomonadota</taxon>
        <taxon>Betaproteobacteria</taxon>
        <taxon>Burkholderiales</taxon>
        <taxon>Comamonadaceae</taxon>
        <taxon>Ramlibacter</taxon>
    </lineage>
</organism>
<dbReference type="EMBL" id="JACORU010000001">
    <property type="protein sequence ID" value="MBC5763376.1"/>
    <property type="molecule type" value="Genomic_DNA"/>
</dbReference>
<comment type="caution">
    <text evidence="1">The sequence shown here is derived from an EMBL/GenBank/DDBJ whole genome shotgun (WGS) entry which is preliminary data.</text>
</comment>
<evidence type="ECO:0000313" key="2">
    <source>
        <dbReference type="Proteomes" id="UP000596827"/>
    </source>
</evidence>
<dbReference type="InterPro" id="IPR029063">
    <property type="entry name" value="SAM-dependent_MTases_sf"/>
</dbReference>
<proteinExistence type="predicted"/>
<evidence type="ECO:0000313" key="1">
    <source>
        <dbReference type="EMBL" id="MBC5763376.1"/>
    </source>
</evidence>
<keyword evidence="1" id="KW-0808">Transferase</keyword>